<feature type="compositionally biased region" description="Low complexity" evidence="1">
    <location>
        <begin position="108"/>
        <end position="121"/>
    </location>
</feature>
<accession>A0A4P9X093</accession>
<proteinExistence type="predicted"/>
<reference evidence="4 5" key="1">
    <citation type="journal article" date="2018" name="Nat. Microbiol.">
        <title>Leveraging single-cell genomics to expand the fungal tree of life.</title>
        <authorList>
            <person name="Ahrendt S.R."/>
            <person name="Quandt C.A."/>
            <person name="Ciobanu D."/>
            <person name="Clum A."/>
            <person name="Salamov A."/>
            <person name="Andreopoulos B."/>
            <person name="Cheng J.F."/>
            <person name="Woyke T."/>
            <person name="Pelin A."/>
            <person name="Henrissat B."/>
            <person name="Reynolds N.K."/>
            <person name="Benny G.L."/>
            <person name="Smith M.E."/>
            <person name="James T.Y."/>
            <person name="Grigoriev I.V."/>
        </authorList>
    </citation>
    <scope>NUCLEOTIDE SEQUENCE [LARGE SCALE GENOMIC DNA]</scope>
    <source>
        <strain evidence="4 5">ATCC 52028</strain>
    </source>
</reference>
<feature type="compositionally biased region" description="Low complexity" evidence="1">
    <location>
        <begin position="137"/>
        <end position="173"/>
    </location>
</feature>
<evidence type="ECO:0000313" key="3">
    <source>
        <dbReference type="EMBL" id="RKP03867.1"/>
    </source>
</evidence>
<keyword evidence="5" id="KW-1185">Reference proteome</keyword>
<feature type="compositionally biased region" description="Basic and acidic residues" evidence="1">
    <location>
        <begin position="97"/>
        <end position="107"/>
    </location>
</feature>
<feature type="region of interest" description="Disordered" evidence="1">
    <location>
        <begin position="83"/>
        <end position="195"/>
    </location>
</feature>
<dbReference type="EMBL" id="ML014117">
    <property type="protein sequence ID" value="RKP03867.1"/>
    <property type="molecule type" value="Genomic_DNA"/>
</dbReference>
<dbReference type="Proteomes" id="UP000268535">
    <property type="component" value="Unassembled WGS sequence"/>
</dbReference>
<evidence type="ECO:0000313" key="4">
    <source>
        <dbReference type="Proteomes" id="UP000268535"/>
    </source>
</evidence>
<gene>
    <name evidence="2" type="ORF">CAUPRSCDRAFT_10323</name>
    <name evidence="3" type="ORF">CXG81DRAFT_16699</name>
</gene>
<feature type="compositionally biased region" description="Low complexity" evidence="1">
    <location>
        <begin position="87"/>
        <end position="96"/>
    </location>
</feature>
<evidence type="ECO:0000313" key="5">
    <source>
        <dbReference type="Proteomes" id="UP000274922"/>
    </source>
</evidence>
<reference evidence="2" key="3">
    <citation type="submission" date="2018-08" db="EMBL/GenBank/DDBJ databases">
        <title>Leveraging single-cell genomics to expand the Fungal Tree of Life.</title>
        <authorList>
            <consortium name="DOE Joint Genome Institute"/>
            <person name="Ahrendt S.R."/>
            <person name="Quandt C.A."/>
            <person name="Ciobanu D."/>
            <person name="Clum A."/>
            <person name="Salamov A."/>
            <person name="Andreopoulos B."/>
            <person name="Cheng J.-F."/>
            <person name="Woyke T."/>
            <person name="Pelin A."/>
            <person name="Henrissat B."/>
            <person name="Reynolds N."/>
            <person name="Benny G.L."/>
            <person name="Smith M.E."/>
            <person name="James T.Y."/>
            <person name="Grigoriev I.V."/>
        </authorList>
    </citation>
    <scope>NUCLEOTIDE SEQUENCE</scope>
    <source>
        <strain evidence="2">ATCC 52028</strain>
    </source>
</reference>
<dbReference type="AlphaFoldDB" id="A0A4P9X093"/>
<sequence length="195" mass="20028">MDTAYLQQAIGDRLTAGLALLTSYGVPETSVAAPLQDPLRFIGEYLLFQDATAATLASEAERSAMLRHWAEQFAQQLAEEQRRLQAQRDQQQAAVQERLDRRERDAADPAVASGPHAAAPSSEDEAPAADLPRDGDAAVSEAPADPAAAAAAAAAAPASAPSGAAAGEEVAAANGDEPDNGMASIPEGPEDEGEA</sequence>
<dbReference type="Proteomes" id="UP000274922">
    <property type="component" value="Unassembled WGS sequence"/>
</dbReference>
<dbReference type="EMBL" id="ML009122">
    <property type="protein sequence ID" value="RKO98058.1"/>
    <property type="molecule type" value="Genomic_DNA"/>
</dbReference>
<evidence type="ECO:0000313" key="2">
    <source>
        <dbReference type="EMBL" id="RKO98058.1"/>
    </source>
</evidence>
<name>A0A4P9X093_9FUNG</name>
<reference evidence="3" key="2">
    <citation type="submission" date="2018-04" db="EMBL/GenBank/DDBJ databases">
        <title>Leveraging single-cell genomics to expand the Fungal Tree of Life.</title>
        <authorList>
            <consortium name="DOE Joint Genome Institute"/>
            <person name="Ahrendt S.R."/>
            <person name="Quandt C.A."/>
            <person name="Ciobanu D."/>
            <person name="Clum A."/>
            <person name="Salamov A."/>
            <person name="Andreopoulos B."/>
            <person name="Cheng J.-F."/>
            <person name="Woyke T."/>
            <person name="Pelin A."/>
            <person name="Henrissat B."/>
            <person name="Benny G.L."/>
            <person name="Smith M.E."/>
            <person name="James T.Y."/>
            <person name="Grigoriev I.V."/>
        </authorList>
    </citation>
    <scope>NUCLEOTIDE SEQUENCE</scope>
    <source>
        <strain evidence="3">ATCC 52028</strain>
    </source>
</reference>
<evidence type="ECO:0000256" key="1">
    <source>
        <dbReference type="SAM" id="MobiDB-lite"/>
    </source>
</evidence>
<protein>
    <submittedName>
        <fullName evidence="2">Uncharacterized protein</fullName>
    </submittedName>
</protein>
<organism evidence="2 4">
    <name type="scientific">Caulochytrium protostelioides</name>
    <dbReference type="NCBI Taxonomy" id="1555241"/>
    <lineage>
        <taxon>Eukaryota</taxon>
        <taxon>Fungi</taxon>
        <taxon>Fungi incertae sedis</taxon>
        <taxon>Chytridiomycota</taxon>
        <taxon>Chytridiomycota incertae sedis</taxon>
        <taxon>Chytridiomycetes</taxon>
        <taxon>Caulochytriales</taxon>
        <taxon>Caulochytriaceae</taxon>
        <taxon>Caulochytrium</taxon>
    </lineage>
</organism>